<feature type="transmembrane region" description="Helical" evidence="11">
    <location>
        <begin position="61"/>
        <end position="82"/>
    </location>
</feature>
<reference evidence="13" key="1">
    <citation type="submission" date="2020-10" db="EMBL/GenBank/DDBJ databases">
        <title>Taxonomic study of unclassified bacteria belonging to the class Ktedonobacteria.</title>
        <authorList>
            <person name="Yabe S."/>
            <person name="Wang C.M."/>
            <person name="Zheng Y."/>
            <person name="Sakai Y."/>
            <person name="Cavaletti L."/>
            <person name="Monciardini P."/>
            <person name="Donadio S."/>
        </authorList>
    </citation>
    <scope>NUCLEOTIDE SEQUENCE</scope>
    <source>
        <strain evidence="13">ID150040</strain>
    </source>
</reference>
<dbReference type="Proteomes" id="UP000597444">
    <property type="component" value="Unassembled WGS sequence"/>
</dbReference>
<sequence length="119" mass="13490">MGTTDTSPIFILVGLAILFGILVMVVTAFLGPRKPSPEKLAPYECGIQEIEAPKRRFPVKYLLTGMLFIAFDIEIVSFYPLAVMLRQLQLFGLIELLVFLVILMVGYVYVWRKGAFSWE</sequence>
<dbReference type="GO" id="GO:0030964">
    <property type="term" value="C:NADH dehydrogenase complex"/>
    <property type="evidence" value="ECO:0007669"/>
    <property type="project" value="TreeGrafter"/>
</dbReference>
<gene>
    <name evidence="13" type="primary">nuoA1</name>
    <name evidence="11" type="synonym">nuoA</name>
    <name evidence="13" type="ORF">KSF_032630</name>
</gene>
<evidence type="ECO:0000256" key="10">
    <source>
        <dbReference type="ARBA" id="ARBA00023136"/>
    </source>
</evidence>
<accession>A0A8J3IIS3</accession>
<dbReference type="Pfam" id="PF00507">
    <property type="entry name" value="Oxidored_q4"/>
    <property type="match status" value="1"/>
</dbReference>
<dbReference type="RefSeq" id="WP_220204008.1">
    <property type="nucleotide sequence ID" value="NZ_BNJK01000001.1"/>
</dbReference>
<dbReference type="InterPro" id="IPR000440">
    <property type="entry name" value="NADH_UbQ/plastoQ_OxRdtase_su3"/>
</dbReference>
<evidence type="ECO:0000313" key="14">
    <source>
        <dbReference type="Proteomes" id="UP000597444"/>
    </source>
</evidence>
<feature type="transmembrane region" description="Helical" evidence="11">
    <location>
        <begin position="88"/>
        <end position="110"/>
    </location>
</feature>
<dbReference type="GO" id="GO:0008137">
    <property type="term" value="F:NADH dehydrogenase (ubiquinone) activity"/>
    <property type="evidence" value="ECO:0007669"/>
    <property type="project" value="InterPro"/>
</dbReference>
<dbReference type="GO" id="GO:0005886">
    <property type="term" value="C:plasma membrane"/>
    <property type="evidence" value="ECO:0007669"/>
    <property type="project" value="UniProtKB-SubCell"/>
</dbReference>
<evidence type="ECO:0000256" key="11">
    <source>
        <dbReference type="HAMAP-Rule" id="MF_01394"/>
    </source>
</evidence>
<keyword evidence="14" id="KW-1185">Reference proteome</keyword>
<dbReference type="EMBL" id="BNJK01000001">
    <property type="protein sequence ID" value="GHO93215.1"/>
    <property type="molecule type" value="Genomic_DNA"/>
</dbReference>
<keyword evidence="11" id="KW-0830">Ubiquinone</keyword>
<keyword evidence="7 11" id="KW-1278">Translocase</keyword>
<evidence type="ECO:0000256" key="1">
    <source>
        <dbReference type="ARBA" id="ARBA00004141"/>
    </source>
</evidence>
<proteinExistence type="inferred from homology"/>
<name>A0A8J3IIS3_9CHLR</name>
<keyword evidence="6 11" id="KW-0874">Quinone</keyword>
<evidence type="ECO:0000256" key="7">
    <source>
        <dbReference type="ARBA" id="ARBA00022967"/>
    </source>
</evidence>
<dbReference type="PANTHER" id="PTHR11058">
    <property type="entry name" value="NADH-UBIQUINONE OXIDOREDUCTASE CHAIN 3"/>
    <property type="match status" value="1"/>
</dbReference>
<dbReference type="GO" id="GO:0048038">
    <property type="term" value="F:quinone binding"/>
    <property type="evidence" value="ECO:0007669"/>
    <property type="project" value="UniProtKB-KW"/>
</dbReference>
<comment type="caution">
    <text evidence="13">The sequence shown here is derived from an EMBL/GenBank/DDBJ whole genome shotgun (WGS) entry which is preliminary data.</text>
</comment>
<feature type="transmembrane region" description="Helical" evidence="11">
    <location>
        <begin position="6"/>
        <end position="30"/>
    </location>
</feature>
<comment type="catalytic activity">
    <reaction evidence="11 12">
        <text>a quinone + NADH + 5 H(+)(in) = a quinol + NAD(+) + 4 H(+)(out)</text>
        <dbReference type="Rhea" id="RHEA:57888"/>
        <dbReference type="ChEBI" id="CHEBI:15378"/>
        <dbReference type="ChEBI" id="CHEBI:24646"/>
        <dbReference type="ChEBI" id="CHEBI:57540"/>
        <dbReference type="ChEBI" id="CHEBI:57945"/>
        <dbReference type="ChEBI" id="CHEBI:132124"/>
    </reaction>
</comment>
<keyword evidence="3 11" id="KW-0813">Transport</keyword>
<keyword evidence="9 11" id="KW-0520">NAD</keyword>
<organism evidence="13 14">
    <name type="scientific">Reticulibacter mediterranei</name>
    <dbReference type="NCBI Taxonomy" id="2778369"/>
    <lineage>
        <taxon>Bacteria</taxon>
        <taxon>Bacillati</taxon>
        <taxon>Chloroflexota</taxon>
        <taxon>Ktedonobacteria</taxon>
        <taxon>Ktedonobacterales</taxon>
        <taxon>Reticulibacteraceae</taxon>
        <taxon>Reticulibacter</taxon>
    </lineage>
</organism>
<dbReference type="EC" id="7.1.1.-" evidence="11"/>
<evidence type="ECO:0000256" key="12">
    <source>
        <dbReference type="RuleBase" id="RU003639"/>
    </source>
</evidence>
<protein>
    <recommendedName>
        <fullName evidence="11">NADH-quinone oxidoreductase subunit A</fullName>
        <ecNumber evidence="11">7.1.1.-</ecNumber>
    </recommendedName>
    <alternativeName>
        <fullName evidence="11">NADH dehydrogenase I subunit A</fullName>
    </alternativeName>
    <alternativeName>
        <fullName evidence="11">NDH-1 subunit A</fullName>
    </alternativeName>
    <alternativeName>
        <fullName evidence="11">NUO1</fullName>
    </alternativeName>
</protein>
<evidence type="ECO:0000256" key="4">
    <source>
        <dbReference type="ARBA" id="ARBA00022475"/>
    </source>
</evidence>
<dbReference type="HAMAP" id="MF_01394">
    <property type="entry name" value="NDH1_NuoA"/>
    <property type="match status" value="1"/>
</dbReference>
<dbReference type="AlphaFoldDB" id="A0A8J3IIS3"/>
<evidence type="ECO:0000256" key="8">
    <source>
        <dbReference type="ARBA" id="ARBA00022989"/>
    </source>
</evidence>
<evidence type="ECO:0000256" key="2">
    <source>
        <dbReference type="ARBA" id="ARBA00008472"/>
    </source>
</evidence>
<evidence type="ECO:0000256" key="5">
    <source>
        <dbReference type="ARBA" id="ARBA00022692"/>
    </source>
</evidence>
<keyword evidence="8 11" id="KW-1133">Transmembrane helix</keyword>
<evidence type="ECO:0000256" key="6">
    <source>
        <dbReference type="ARBA" id="ARBA00022719"/>
    </source>
</evidence>
<keyword evidence="4 11" id="KW-1003">Cell membrane</keyword>
<keyword evidence="5 11" id="KW-0812">Transmembrane</keyword>
<evidence type="ECO:0000256" key="3">
    <source>
        <dbReference type="ARBA" id="ARBA00022448"/>
    </source>
</evidence>
<comment type="subcellular location">
    <subcellularLocation>
        <location evidence="11 12">Cell membrane</location>
        <topology evidence="11 12">Multi-pass membrane protein</topology>
    </subcellularLocation>
    <subcellularLocation>
        <location evidence="1">Membrane</location>
        <topology evidence="1">Multi-pass membrane protein</topology>
    </subcellularLocation>
</comment>
<dbReference type="InterPro" id="IPR038430">
    <property type="entry name" value="NDAH_ubi_oxred_su3_sf"/>
</dbReference>
<comment type="similarity">
    <text evidence="2 11 12">Belongs to the complex I subunit 3 family.</text>
</comment>
<dbReference type="InterPro" id="IPR023043">
    <property type="entry name" value="NAD(P)H_OxRDtase_bac/plastid"/>
</dbReference>
<keyword evidence="10 11" id="KW-0472">Membrane</keyword>
<comment type="function">
    <text evidence="11">NDH-1 shuttles electrons from NADH, via FMN and iron-sulfur (Fe-S) centers, to quinones in the respiratory chain. The immediate electron acceptor for the enzyme in this species is believed to be ubiquinone. Couples the redox reaction to proton translocation (for every two electrons transferred, four hydrogen ions are translocated across the cytoplasmic membrane), and thus conserves the redox energy in a proton gradient.</text>
</comment>
<dbReference type="GO" id="GO:0050136">
    <property type="term" value="F:NADH dehydrogenase (quinone) (non-electrogenic) activity"/>
    <property type="evidence" value="ECO:0007669"/>
    <property type="project" value="UniProtKB-UniRule"/>
</dbReference>
<dbReference type="PANTHER" id="PTHR11058:SF22">
    <property type="entry name" value="NADH-QUINONE OXIDOREDUCTASE SUBUNIT A"/>
    <property type="match status" value="1"/>
</dbReference>
<evidence type="ECO:0000256" key="9">
    <source>
        <dbReference type="ARBA" id="ARBA00023027"/>
    </source>
</evidence>
<comment type="subunit">
    <text evidence="11">NDH-1 is composed of 14 different subunits. Subunits NuoA, H, J, K, L, M, N constitute the membrane sector of the complex.</text>
</comment>
<evidence type="ECO:0000313" key="13">
    <source>
        <dbReference type="EMBL" id="GHO93215.1"/>
    </source>
</evidence>
<dbReference type="Gene3D" id="1.20.58.1610">
    <property type="entry name" value="NADH:ubiquinone/plastoquinone oxidoreductase, chain 3"/>
    <property type="match status" value="1"/>
</dbReference>